<reference evidence="1 2" key="1">
    <citation type="journal article" date="2020" name="Nature">
        <title>Six reference-quality genomes reveal evolution of bat adaptations.</title>
        <authorList>
            <person name="Jebb D."/>
            <person name="Huang Z."/>
            <person name="Pippel M."/>
            <person name="Hughes G.M."/>
            <person name="Lavrichenko K."/>
            <person name="Devanna P."/>
            <person name="Winkler S."/>
            <person name="Jermiin L.S."/>
            <person name="Skirmuntt E.C."/>
            <person name="Katzourakis A."/>
            <person name="Burkitt-Gray L."/>
            <person name="Ray D.A."/>
            <person name="Sullivan K.A.M."/>
            <person name="Roscito J.G."/>
            <person name="Kirilenko B.M."/>
            <person name="Davalos L.M."/>
            <person name="Corthals A.P."/>
            <person name="Power M.L."/>
            <person name="Jones G."/>
            <person name="Ransome R.D."/>
            <person name="Dechmann D.K.N."/>
            <person name="Locatelli A.G."/>
            <person name="Puechmaille S.J."/>
            <person name="Fedrigo O."/>
            <person name="Jarvis E.D."/>
            <person name="Hiller M."/>
            <person name="Vernes S.C."/>
            <person name="Myers E.W."/>
            <person name="Teeling E.C."/>
        </authorList>
    </citation>
    <scope>NUCLEOTIDE SEQUENCE [LARGE SCALE GENOMIC DNA]</scope>
    <source>
        <strain evidence="1">Bat1K_MPI-CBG_1</strain>
    </source>
</reference>
<evidence type="ECO:0000313" key="2">
    <source>
        <dbReference type="Proteomes" id="UP000664940"/>
    </source>
</evidence>
<dbReference type="Proteomes" id="UP000664940">
    <property type="component" value="Unassembled WGS sequence"/>
</dbReference>
<name>A0A834B9N6_9CHIR</name>
<organism evidence="1 2">
    <name type="scientific">Phyllostomus discolor</name>
    <name type="common">pale spear-nosed bat</name>
    <dbReference type="NCBI Taxonomy" id="89673"/>
    <lineage>
        <taxon>Eukaryota</taxon>
        <taxon>Metazoa</taxon>
        <taxon>Chordata</taxon>
        <taxon>Craniata</taxon>
        <taxon>Vertebrata</taxon>
        <taxon>Euteleostomi</taxon>
        <taxon>Mammalia</taxon>
        <taxon>Eutheria</taxon>
        <taxon>Laurasiatheria</taxon>
        <taxon>Chiroptera</taxon>
        <taxon>Yangochiroptera</taxon>
        <taxon>Phyllostomidae</taxon>
        <taxon>Phyllostominae</taxon>
        <taxon>Phyllostomus</taxon>
    </lineage>
</organism>
<sequence>MLRTYTGALPLQALTTCPSPAPSLGSRTLLLLSLLPSTSTLTPSYLLELQQRLGWDPSRSILSRRKVSEKWLMKISRIQTPVSPPPAFNIKPNAQLVHHPTNWKVTSSTPSEERLPGLWTRSLAGEHTRGNQ</sequence>
<protein>
    <submittedName>
        <fullName evidence="1">Uncharacterized protein</fullName>
    </submittedName>
</protein>
<proteinExistence type="predicted"/>
<accession>A0A834B9N6</accession>
<comment type="caution">
    <text evidence="1">The sequence shown here is derived from an EMBL/GenBank/DDBJ whole genome shotgun (WGS) entry which is preliminary data.</text>
</comment>
<dbReference type="EMBL" id="JABVXQ010000002">
    <property type="protein sequence ID" value="KAF6125353.1"/>
    <property type="molecule type" value="Genomic_DNA"/>
</dbReference>
<gene>
    <name evidence="1" type="ORF">HJG60_009847</name>
</gene>
<dbReference type="AlphaFoldDB" id="A0A834B9N6"/>
<evidence type="ECO:0000313" key="1">
    <source>
        <dbReference type="EMBL" id="KAF6125353.1"/>
    </source>
</evidence>